<gene>
    <name evidence="2" type="ORF">SAMN04487937_1590</name>
</gene>
<dbReference type="OrthoDB" id="287576at2157"/>
<dbReference type="AlphaFoldDB" id="A0A1I6G3R5"/>
<proteinExistence type="predicted"/>
<dbReference type="EMBL" id="FOYN01000002">
    <property type="protein sequence ID" value="SFR36848.1"/>
    <property type="molecule type" value="Genomic_DNA"/>
</dbReference>
<name>A0A1I6G3R5_HALSD</name>
<dbReference type="Proteomes" id="UP000198932">
    <property type="component" value="Unassembled WGS sequence"/>
</dbReference>
<protein>
    <submittedName>
        <fullName evidence="2">Uncharacterized protein</fullName>
    </submittedName>
</protein>
<evidence type="ECO:0000313" key="3">
    <source>
        <dbReference type="Proteomes" id="UP000198932"/>
    </source>
</evidence>
<feature type="region of interest" description="Disordered" evidence="1">
    <location>
        <begin position="1"/>
        <end position="45"/>
    </location>
</feature>
<sequence length="261" mass="27838">MPLGPLHSHRSSNSSSEDYASEDESSSGTADQVGPTTPTRTVSRRRFLAGVTATASVSLAGCTARLPGKAASVDSRTTRDGNTLIWAYPASAAESDQGFEGIGYAAIRFQVFNMAVDADSVIPALQFRLNSTVADLAAGESYQGYQADSFRFYIGVPRTYDGAAGLRAFVQPPQWPDIRTTYGYTGAVRELAVQAPDVHEDGTIIVEGRFQPYDATLPSELHCGFEVQASQSGPLGRTVRVDGRETFDVSVIDLPEGITTA</sequence>
<keyword evidence="3" id="KW-1185">Reference proteome</keyword>
<reference evidence="3" key="1">
    <citation type="submission" date="2016-10" db="EMBL/GenBank/DDBJ databases">
        <authorList>
            <person name="Varghese N."/>
            <person name="Submissions S."/>
        </authorList>
    </citation>
    <scope>NUCLEOTIDE SEQUENCE [LARGE SCALE GENOMIC DNA]</scope>
    <source>
        <strain evidence="3">RD 26</strain>
    </source>
</reference>
<organism evidence="2 3">
    <name type="scientific">Halorubrum sodomense</name>
    <dbReference type="NCBI Taxonomy" id="35743"/>
    <lineage>
        <taxon>Archaea</taxon>
        <taxon>Methanobacteriati</taxon>
        <taxon>Methanobacteriota</taxon>
        <taxon>Stenosarchaea group</taxon>
        <taxon>Halobacteria</taxon>
        <taxon>Halobacteriales</taxon>
        <taxon>Haloferacaceae</taxon>
        <taxon>Halorubrum</taxon>
    </lineage>
</organism>
<evidence type="ECO:0000256" key="1">
    <source>
        <dbReference type="SAM" id="MobiDB-lite"/>
    </source>
</evidence>
<accession>A0A1I6G3R5</accession>
<evidence type="ECO:0000313" key="2">
    <source>
        <dbReference type="EMBL" id="SFR36848.1"/>
    </source>
</evidence>
<dbReference type="RefSeq" id="WP_137706740.1">
    <property type="nucleotide sequence ID" value="NZ_FOYN01000002.1"/>
</dbReference>